<keyword evidence="1" id="KW-0472">Membrane</keyword>
<organism evidence="2 3">
    <name type="scientific">Armillaria luteobubalina</name>
    <dbReference type="NCBI Taxonomy" id="153913"/>
    <lineage>
        <taxon>Eukaryota</taxon>
        <taxon>Fungi</taxon>
        <taxon>Dikarya</taxon>
        <taxon>Basidiomycota</taxon>
        <taxon>Agaricomycotina</taxon>
        <taxon>Agaricomycetes</taxon>
        <taxon>Agaricomycetidae</taxon>
        <taxon>Agaricales</taxon>
        <taxon>Marasmiineae</taxon>
        <taxon>Physalacriaceae</taxon>
        <taxon>Armillaria</taxon>
    </lineage>
</organism>
<gene>
    <name evidence="2" type="ORF">EDD18DRAFT_1472476</name>
</gene>
<comment type="caution">
    <text evidence="2">The sequence shown here is derived from an EMBL/GenBank/DDBJ whole genome shotgun (WGS) entry which is preliminary data.</text>
</comment>
<keyword evidence="1" id="KW-0812">Transmembrane</keyword>
<dbReference type="AlphaFoldDB" id="A0AA39NVM3"/>
<feature type="transmembrane region" description="Helical" evidence="1">
    <location>
        <begin position="12"/>
        <end position="34"/>
    </location>
</feature>
<evidence type="ECO:0000313" key="2">
    <source>
        <dbReference type="EMBL" id="KAK0472414.1"/>
    </source>
</evidence>
<evidence type="ECO:0000256" key="1">
    <source>
        <dbReference type="SAM" id="Phobius"/>
    </source>
</evidence>
<name>A0AA39NVM3_9AGAR</name>
<feature type="non-terminal residue" evidence="2">
    <location>
        <position position="1"/>
    </location>
</feature>
<accession>A0AA39NVM3</accession>
<dbReference type="EMBL" id="JAUEPU010000273">
    <property type="protein sequence ID" value="KAK0472414.1"/>
    <property type="molecule type" value="Genomic_DNA"/>
</dbReference>
<keyword evidence="1" id="KW-1133">Transmembrane helix</keyword>
<evidence type="ECO:0000313" key="3">
    <source>
        <dbReference type="Proteomes" id="UP001175228"/>
    </source>
</evidence>
<keyword evidence="3" id="KW-1185">Reference proteome</keyword>
<dbReference type="Proteomes" id="UP001175228">
    <property type="component" value="Unassembled WGS sequence"/>
</dbReference>
<sequence length="111" mass="12681">MIETNLLRIAALRIAATPALPIIRNLALLFAVIWRLPKTELRYMVKELKAYMAYLPDDVVVTHQYRAPPLGSWLVASGLRPGVHSVQRFTAHKLDRSLWHRIEVLNANMVV</sequence>
<reference evidence="2" key="1">
    <citation type="submission" date="2023-06" db="EMBL/GenBank/DDBJ databases">
        <authorList>
            <consortium name="Lawrence Berkeley National Laboratory"/>
            <person name="Ahrendt S."/>
            <person name="Sahu N."/>
            <person name="Indic B."/>
            <person name="Wong-Bajracharya J."/>
            <person name="Merenyi Z."/>
            <person name="Ke H.-M."/>
            <person name="Monk M."/>
            <person name="Kocsube S."/>
            <person name="Drula E."/>
            <person name="Lipzen A."/>
            <person name="Balint B."/>
            <person name="Henrissat B."/>
            <person name="Andreopoulos B."/>
            <person name="Martin F.M."/>
            <person name="Harder C.B."/>
            <person name="Rigling D."/>
            <person name="Ford K.L."/>
            <person name="Foster G.D."/>
            <person name="Pangilinan J."/>
            <person name="Papanicolaou A."/>
            <person name="Barry K."/>
            <person name="LaButti K."/>
            <person name="Viragh M."/>
            <person name="Koriabine M."/>
            <person name="Yan M."/>
            <person name="Riley R."/>
            <person name="Champramary S."/>
            <person name="Plett K.L."/>
            <person name="Tsai I.J."/>
            <person name="Slot J."/>
            <person name="Sipos G."/>
            <person name="Plett J."/>
            <person name="Nagy L.G."/>
            <person name="Grigoriev I.V."/>
        </authorList>
    </citation>
    <scope>NUCLEOTIDE SEQUENCE</scope>
    <source>
        <strain evidence="2">HWK02</strain>
    </source>
</reference>
<proteinExistence type="predicted"/>
<protein>
    <submittedName>
        <fullName evidence="2">Uncharacterized protein</fullName>
    </submittedName>
</protein>